<accession>A0A3G4ZUR2</accession>
<name>A0A3G4ZUR2_9VIRU</name>
<proteinExistence type="predicted"/>
<gene>
    <name evidence="1" type="ORF">Edafosvirus4_38</name>
</gene>
<evidence type="ECO:0000313" key="1">
    <source>
        <dbReference type="EMBL" id="AYV78054.1"/>
    </source>
</evidence>
<dbReference type="EMBL" id="MK072069">
    <property type="protein sequence ID" value="AYV78054.1"/>
    <property type="molecule type" value="Genomic_DNA"/>
</dbReference>
<organism evidence="1">
    <name type="scientific">Edafosvirus sp</name>
    <dbReference type="NCBI Taxonomy" id="2487765"/>
    <lineage>
        <taxon>Viruses</taxon>
        <taxon>Varidnaviria</taxon>
        <taxon>Bamfordvirae</taxon>
        <taxon>Nucleocytoviricota</taxon>
        <taxon>Megaviricetes</taxon>
        <taxon>Imitervirales</taxon>
        <taxon>Mimiviridae</taxon>
        <taxon>Klosneuvirinae</taxon>
    </lineage>
</organism>
<reference evidence="1" key="1">
    <citation type="submission" date="2018-10" db="EMBL/GenBank/DDBJ databases">
        <title>Hidden diversity of soil giant viruses.</title>
        <authorList>
            <person name="Schulz F."/>
            <person name="Alteio L."/>
            <person name="Goudeau D."/>
            <person name="Ryan E.M."/>
            <person name="Malmstrom R.R."/>
            <person name="Blanchard J."/>
            <person name="Woyke T."/>
        </authorList>
    </citation>
    <scope>NUCLEOTIDE SEQUENCE</scope>
    <source>
        <strain evidence="1">EDV1</strain>
    </source>
</reference>
<sequence>MSASDYRQIIESFEKIIARHAQKNVKQFAEKIVRPYVSSEFKRGSDQNLMDEKVMDNLTSSVNKMNNDLIDNTMKQLYVNLQEIVRSTTNKYAIAETKKIIEEEEPVKEPIQIIGPGEEELVKIEYKVNRDLYIELAKKWSDLKNKMSMHSDMQEEMVLPKSYFLTQNSYKIKKCNEKVLCSCYPFHSKCKKNSKCSCRGLQNEYAIVTIIDSNGKEEHTCRFCLKKKYNYSYE</sequence>
<protein>
    <submittedName>
        <fullName evidence="1">Uncharacterized protein</fullName>
    </submittedName>
</protein>